<dbReference type="InterPro" id="IPR046848">
    <property type="entry name" value="E_motif"/>
</dbReference>
<dbReference type="PANTHER" id="PTHR47926">
    <property type="entry name" value="PENTATRICOPEPTIDE REPEAT-CONTAINING PROTEIN"/>
    <property type="match status" value="1"/>
</dbReference>
<dbReference type="AlphaFoldDB" id="A0A2P2Q3P2"/>
<dbReference type="GO" id="GO:0003723">
    <property type="term" value="F:RNA binding"/>
    <property type="evidence" value="ECO:0007669"/>
    <property type="project" value="InterPro"/>
</dbReference>
<dbReference type="Pfam" id="PF01535">
    <property type="entry name" value="PPR"/>
    <property type="match status" value="2"/>
</dbReference>
<accession>A0A2P2Q3P2</accession>
<dbReference type="InterPro" id="IPR046960">
    <property type="entry name" value="PPR_At4g14850-like_plant"/>
</dbReference>
<organism evidence="2">
    <name type="scientific">Rhizophora mucronata</name>
    <name type="common">Asiatic mangrove</name>
    <dbReference type="NCBI Taxonomy" id="61149"/>
    <lineage>
        <taxon>Eukaryota</taxon>
        <taxon>Viridiplantae</taxon>
        <taxon>Streptophyta</taxon>
        <taxon>Embryophyta</taxon>
        <taxon>Tracheophyta</taxon>
        <taxon>Spermatophyta</taxon>
        <taxon>Magnoliopsida</taxon>
        <taxon>eudicotyledons</taxon>
        <taxon>Gunneridae</taxon>
        <taxon>Pentapetalae</taxon>
        <taxon>rosids</taxon>
        <taxon>fabids</taxon>
        <taxon>Malpighiales</taxon>
        <taxon>Rhizophoraceae</taxon>
        <taxon>Rhizophora</taxon>
    </lineage>
</organism>
<name>A0A2P2Q3P2_RHIMU</name>
<protein>
    <recommendedName>
        <fullName evidence="3">Pentatricopeptide repeat-containing protein</fullName>
    </recommendedName>
</protein>
<dbReference type="GO" id="GO:0009451">
    <property type="term" value="P:RNA modification"/>
    <property type="evidence" value="ECO:0007669"/>
    <property type="project" value="InterPro"/>
</dbReference>
<dbReference type="PANTHER" id="PTHR47926:SF528">
    <property type="entry name" value="PENTATRICOPEPTIDE REPEAT-CONTAINING PROTEIN"/>
    <property type="match status" value="1"/>
</dbReference>
<evidence type="ECO:0008006" key="3">
    <source>
        <dbReference type="Google" id="ProtNLM"/>
    </source>
</evidence>
<dbReference type="Pfam" id="PF20431">
    <property type="entry name" value="E_motif"/>
    <property type="match status" value="1"/>
</dbReference>
<dbReference type="Gene3D" id="1.25.40.10">
    <property type="entry name" value="Tetratricopeptide repeat domain"/>
    <property type="match status" value="1"/>
</dbReference>
<dbReference type="InterPro" id="IPR002885">
    <property type="entry name" value="PPR_rpt"/>
</dbReference>
<reference evidence="2" key="1">
    <citation type="submission" date="2018-02" db="EMBL/GenBank/DDBJ databases">
        <title>Rhizophora mucronata_Transcriptome.</title>
        <authorList>
            <person name="Meera S.P."/>
            <person name="Sreeshan A."/>
            <person name="Augustine A."/>
        </authorList>
    </citation>
    <scope>NUCLEOTIDE SEQUENCE</scope>
    <source>
        <tissue evidence="2">Leaf</tissue>
    </source>
</reference>
<dbReference type="FunFam" id="1.25.40.10:FF:000288">
    <property type="entry name" value="Pentatricopeptide repeat-containing protein At4g02750"/>
    <property type="match status" value="1"/>
</dbReference>
<dbReference type="NCBIfam" id="TIGR00756">
    <property type="entry name" value="PPR"/>
    <property type="match status" value="1"/>
</dbReference>
<proteinExistence type="predicted"/>
<dbReference type="InterPro" id="IPR011990">
    <property type="entry name" value="TPR-like_helical_dom_sf"/>
</dbReference>
<evidence type="ECO:0000313" key="2">
    <source>
        <dbReference type="EMBL" id="MBX61564.1"/>
    </source>
</evidence>
<sequence>MQVVGIWPDEITFTGLLSACSHGGLVDMGNFYFNTMRSVYGIVHQIQHYACMIDILGRVGHLEEAVRLIGEMPMRPDTVTWGALLGACRIHGNVAIGKQILKQLLELEPNCAGLYVLLSNLFSEAQRWEDMKNIRRLMNDWGILKCQAISFIEIEGHVYEFMVDDKQHEVSDSIYSMIGQLTDHLKSVGYFCNIFVELSDIQEI</sequence>
<evidence type="ECO:0000256" key="1">
    <source>
        <dbReference type="ARBA" id="ARBA00022737"/>
    </source>
</evidence>
<dbReference type="EMBL" id="GGEC01081080">
    <property type="protein sequence ID" value="MBX61564.1"/>
    <property type="molecule type" value="Transcribed_RNA"/>
</dbReference>
<keyword evidence="1" id="KW-0677">Repeat</keyword>